<protein>
    <recommendedName>
        <fullName evidence="2">DNA-directed RNA polymerase</fullName>
        <ecNumber evidence="2">2.7.7.6</ecNumber>
    </recommendedName>
</protein>
<evidence type="ECO:0000256" key="1">
    <source>
        <dbReference type="ARBA" id="ARBA00006835"/>
    </source>
</evidence>
<evidence type="ECO:0000256" key="3">
    <source>
        <dbReference type="ARBA" id="ARBA00022478"/>
    </source>
</evidence>
<dbReference type="GO" id="GO:0003899">
    <property type="term" value="F:DNA-directed RNA polymerase activity"/>
    <property type="evidence" value="ECO:0007669"/>
    <property type="project" value="UniProtKB-EC"/>
</dbReference>
<evidence type="ECO:0000256" key="5">
    <source>
        <dbReference type="ARBA" id="ARBA00022695"/>
    </source>
</evidence>
<keyword evidence="3" id="KW-0240">DNA-directed RNA polymerase</keyword>
<keyword evidence="4" id="KW-0808">Transferase</keyword>
<dbReference type="Gene3D" id="2.40.270.10">
    <property type="entry name" value="DNA-directed RNA polymerase, subunit 2, domain 6"/>
    <property type="match status" value="1"/>
</dbReference>
<dbReference type="InterPro" id="IPR037033">
    <property type="entry name" value="DNA-dir_RNAP_su2_hyb_sf"/>
</dbReference>
<dbReference type="Gene3D" id="3.90.1800.10">
    <property type="entry name" value="RNA polymerase alpha subunit dimerisation domain"/>
    <property type="match status" value="1"/>
</dbReference>
<evidence type="ECO:0000313" key="10">
    <source>
        <dbReference type="Proteomes" id="UP001603857"/>
    </source>
</evidence>
<dbReference type="SUPFAM" id="SSF64484">
    <property type="entry name" value="beta and beta-prime subunits of DNA dependent RNA-polymerase"/>
    <property type="match status" value="1"/>
</dbReference>
<dbReference type="GO" id="GO:0000428">
    <property type="term" value="C:DNA-directed RNA polymerase complex"/>
    <property type="evidence" value="ECO:0007669"/>
    <property type="project" value="UniProtKB-KW"/>
</dbReference>
<keyword evidence="5" id="KW-0548">Nucleotidyltransferase</keyword>
<dbReference type="InterPro" id="IPR015712">
    <property type="entry name" value="DNA-dir_RNA_pol_su2"/>
</dbReference>
<dbReference type="PANTHER" id="PTHR20856">
    <property type="entry name" value="DNA-DIRECTED RNA POLYMERASE I SUBUNIT 2"/>
    <property type="match status" value="1"/>
</dbReference>
<dbReference type="InterPro" id="IPR007120">
    <property type="entry name" value="DNA-dir_RNAP_su2_dom"/>
</dbReference>
<evidence type="ECO:0000259" key="8">
    <source>
        <dbReference type="Pfam" id="PF04560"/>
    </source>
</evidence>
<evidence type="ECO:0000259" key="7">
    <source>
        <dbReference type="Pfam" id="PF00562"/>
    </source>
</evidence>
<dbReference type="Proteomes" id="UP001603857">
    <property type="component" value="Unassembled WGS sequence"/>
</dbReference>
<dbReference type="EC" id="2.7.7.6" evidence="2"/>
<name>A0ABD1MXX5_9FABA</name>
<evidence type="ECO:0000313" key="9">
    <source>
        <dbReference type="EMBL" id="KAL2340678.1"/>
    </source>
</evidence>
<evidence type="ECO:0000256" key="4">
    <source>
        <dbReference type="ARBA" id="ARBA00022679"/>
    </source>
</evidence>
<keyword evidence="10" id="KW-1185">Reference proteome</keyword>
<dbReference type="InterPro" id="IPR007641">
    <property type="entry name" value="RNA_pol_Rpb2_7"/>
</dbReference>
<dbReference type="Pfam" id="PF00562">
    <property type="entry name" value="RNA_pol_Rpb2_6"/>
    <property type="match status" value="1"/>
</dbReference>
<dbReference type="EMBL" id="JBGMDY010000003">
    <property type="protein sequence ID" value="KAL2340678.1"/>
    <property type="molecule type" value="Genomic_DNA"/>
</dbReference>
<feature type="domain" description="RNA polymerase Rpb2" evidence="8">
    <location>
        <begin position="112"/>
        <end position="171"/>
    </location>
</feature>
<gene>
    <name evidence="9" type="ORF">Fmac_008618</name>
</gene>
<organism evidence="9 10">
    <name type="scientific">Flemingia macrophylla</name>
    <dbReference type="NCBI Taxonomy" id="520843"/>
    <lineage>
        <taxon>Eukaryota</taxon>
        <taxon>Viridiplantae</taxon>
        <taxon>Streptophyta</taxon>
        <taxon>Embryophyta</taxon>
        <taxon>Tracheophyta</taxon>
        <taxon>Spermatophyta</taxon>
        <taxon>Magnoliopsida</taxon>
        <taxon>eudicotyledons</taxon>
        <taxon>Gunneridae</taxon>
        <taxon>Pentapetalae</taxon>
        <taxon>rosids</taxon>
        <taxon>fabids</taxon>
        <taxon>Fabales</taxon>
        <taxon>Fabaceae</taxon>
        <taxon>Papilionoideae</taxon>
        <taxon>50 kb inversion clade</taxon>
        <taxon>NPAAA clade</taxon>
        <taxon>indigoferoid/millettioid clade</taxon>
        <taxon>Phaseoleae</taxon>
        <taxon>Flemingia</taxon>
    </lineage>
</organism>
<dbReference type="AlphaFoldDB" id="A0ABD1MXX5"/>
<evidence type="ECO:0000256" key="6">
    <source>
        <dbReference type="ARBA" id="ARBA00023163"/>
    </source>
</evidence>
<feature type="domain" description="DNA-directed RNA polymerase subunit 2 hybrid-binding" evidence="7">
    <location>
        <begin position="1"/>
        <end position="101"/>
    </location>
</feature>
<keyword evidence="6" id="KW-0804">Transcription</keyword>
<reference evidence="9 10" key="1">
    <citation type="submission" date="2024-08" db="EMBL/GenBank/DDBJ databases">
        <title>Insights into the chromosomal genome structure of Flemingia macrophylla.</title>
        <authorList>
            <person name="Ding Y."/>
            <person name="Zhao Y."/>
            <person name="Bi W."/>
            <person name="Wu M."/>
            <person name="Zhao G."/>
            <person name="Gong Y."/>
            <person name="Li W."/>
            <person name="Zhang P."/>
        </authorList>
    </citation>
    <scope>NUCLEOTIDE SEQUENCE [LARGE SCALE GENOMIC DNA]</scope>
    <source>
        <strain evidence="9">DYQJB</strain>
        <tissue evidence="9">Leaf</tissue>
    </source>
</reference>
<accession>A0ABD1MXX5</accession>
<comment type="caution">
    <text evidence="9">The sequence shown here is derived from an EMBL/GenBank/DDBJ whole genome shotgun (WGS) entry which is preliminary data.</text>
</comment>
<dbReference type="Pfam" id="PF04560">
    <property type="entry name" value="RNA_pol_Rpb2_7"/>
    <property type="match status" value="1"/>
</dbReference>
<evidence type="ECO:0000256" key="2">
    <source>
        <dbReference type="ARBA" id="ARBA00012418"/>
    </source>
</evidence>
<comment type="similarity">
    <text evidence="1">Belongs to the RNA polymerase beta chain family.</text>
</comment>
<proteinExistence type="inferred from homology"/>
<sequence length="174" mass="19779">MPYLQDGRPVDMVFNPLGVPSRMNVGHIFECSLGLAGGMQDRHYRITPFDERYEQEASRKLVFSELYEASKQTSNPWIFEPEYPEKSRIFDGRTGNSFKQPAIMRKGRAKQGGQRVGEMEVWALEGFGVAHILQEMLTYKSDHIKTRQEVLGTTIIGGTIPKPIDAPESFRTKP</sequence>